<comment type="caution">
    <text evidence="2">The sequence shown here is derived from an EMBL/GenBank/DDBJ whole genome shotgun (WGS) entry which is preliminary data.</text>
</comment>
<name>A0A178C518_9EURO</name>
<dbReference type="RefSeq" id="XP_022494900.1">
    <property type="nucleotide sequence ID" value="XM_022649117.1"/>
</dbReference>
<proteinExistence type="predicted"/>
<feature type="region of interest" description="Disordered" evidence="1">
    <location>
        <begin position="140"/>
        <end position="159"/>
    </location>
</feature>
<evidence type="ECO:0000313" key="2">
    <source>
        <dbReference type="EMBL" id="OAL23841.1"/>
    </source>
</evidence>
<dbReference type="Proteomes" id="UP000185904">
    <property type="component" value="Unassembled WGS sequence"/>
</dbReference>
<sequence length="159" mass="17501">MEKNTPDEIPRELSSPTDSDHPSQPDSSTPPPPPYVQPIPVPPRPLAATEYPWTAILPFRGCPQPSTTMSMYIPSVKRGAGQEKDEKDDEIEGEEAAAAIKPQRGEDVPDVIQRGFHPSFVHRPPTPKPVYADFGGRWVCKNENDDSSGDEREGDSRGN</sequence>
<feature type="region of interest" description="Disordered" evidence="1">
    <location>
        <begin position="1"/>
        <end position="46"/>
    </location>
</feature>
<gene>
    <name evidence="2" type="ORF">AYO20_10861</name>
</gene>
<dbReference type="EMBL" id="LVCJ01000124">
    <property type="protein sequence ID" value="OAL23841.1"/>
    <property type="molecule type" value="Genomic_DNA"/>
</dbReference>
<keyword evidence="3" id="KW-1185">Reference proteome</keyword>
<feature type="compositionally biased region" description="Pro residues" evidence="1">
    <location>
        <begin position="28"/>
        <end position="45"/>
    </location>
</feature>
<dbReference type="GeneID" id="34594249"/>
<evidence type="ECO:0000313" key="3">
    <source>
        <dbReference type="Proteomes" id="UP000185904"/>
    </source>
</evidence>
<feature type="compositionally biased region" description="Basic and acidic residues" evidence="1">
    <location>
        <begin position="1"/>
        <end position="11"/>
    </location>
</feature>
<protein>
    <submittedName>
        <fullName evidence="2">Uncharacterized protein</fullName>
    </submittedName>
</protein>
<accession>A0A178C518</accession>
<evidence type="ECO:0000256" key="1">
    <source>
        <dbReference type="SAM" id="MobiDB-lite"/>
    </source>
</evidence>
<dbReference type="OrthoDB" id="10448020at2759"/>
<reference evidence="2 3" key="1">
    <citation type="submission" date="2016-03" db="EMBL/GenBank/DDBJ databases">
        <title>The draft genome sequence of Fonsecaea nubica causative agent of cutaneous subcutaneous infection in human host.</title>
        <authorList>
            <person name="Costa F."/>
            <person name="Sybren D.H."/>
            <person name="Raittz R.T."/>
            <person name="Weiss V.A."/>
            <person name="Leao A.C."/>
            <person name="Gomes R."/>
            <person name="De Souza E.M."/>
            <person name="Pedrosa F.O."/>
            <person name="Steffens M.B."/>
            <person name="Bombassaro A."/>
            <person name="Tadra-Sfeir M.Z."/>
            <person name="Moreno L.F."/>
            <person name="Najafzadeh M.J."/>
            <person name="Felipe M.S."/>
            <person name="Teixeira M."/>
            <person name="Sun J."/>
            <person name="Xi L."/>
            <person name="Castro M.A."/>
            <person name="Vicente V.A."/>
        </authorList>
    </citation>
    <scope>NUCLEOTIDE SEQUENCE [LARGE SCALE GENOMIC DNA]</scope>
    <source>
        <strain evidence="2 3">CBS 269.64</strain>
    </source>
</reference>
<organism evidence="2 3">
    <name type="scientific">Fonsecaea nubica</name>
    <dbReference type="NCBI Taxonomy" id="856822"/>
    <lineage>
        <taxon>Eukaryota</taxon>
        <taxon>Fungi</taxon>
        <taxon>Dikarya</taxon>
        <taxon>Ascomycota</taxon>
        <taxon>Pezizomycotina</taxon>
        <taxon>Eurotiomycetes</taxon>
        <taxon>Chaetothyriomycetidae</taxon>
        <taxon>Chaetothyriales</taxon>
        <taxon>Herpotrichiellaceae</taxon>
        <taxon>Fonsecaea</taxon>
    </lineage>
</organism>
<dbReference type="AlphaFoldDB" id="A0A178C518"/>